<dbReference type="Pfam" id="PF00084">
    <property type="entry name" value="Sushi"/>
    <property type="match status" value="1"/>
</dbReference>
<accession>A0ABY7G2S6</accession>
<keyword evidence="2" id="KW-0677">Repeat</keyword>
<dbReference type="SMART" id="SM00032">
    <property type="entry name" value="CCP"/>
    <property type="match status" value="1"/>
</dbReference>
<feature type="compositionally biased region" description="Basic and acidic residues" evidence="5">
    <location>
        <begin position="124"/>
        <end position="133"/>
    </location>
</feature>
<keyword evidence="1" id="KW-0732">Signal</keyword>
<dbReference type="SUPFAM" id="SSF57535">
    <property type="entry name" value="Complement control module/SCR domain"/>
    <property type="match status" value="1"/>
</dbReference>
<dbReference type="Gene3D" id="2.10.70.10">
    <property type="entry name" value="Complement Module, domain 1"/>
    <property type="match status" value="1"/>
</dbReference>
<evidence type="ECO:0000256" key="3">
    <source>
        <dbReference type="ARBA" id="ARBA00023157"/>
    </source>
</evidence>
<feature type="compositionally biased region" description="Basic and acidic residues" evidence="5">
    <location>
        <begin position="153"/>
        <end position="164"/>
    </location>
</feature>
<dbReference type="Proteomes" id="UP001164746">
    <property type="component" value="Chromosome 15"/>
</dbReference>
<feature type="disulfide bond" evidence="4">
    <location>
        <begin position="81"/>
        <end position="108"/>
    </location>
</feature>
<evidence type="ECO:0000256" key="2">
    <source>
        <dbReference type="ARBA" id="ARBA00022737"/>
    </source>
</evidence>
<proteinExistence type="predicted"/>
<dbReference type="EMBL" id="CP111026">
    <property type="protein sequence ID" value="WAR28735.1"/>
    <property type="molecule type" value="Genomic_DNA"/>
</dbReference>
<keyword evidence="4" id="KW-0768">Sushi</keyword>
<evidence type="ECO:0000256" key="5">
    <source>
        <dbReference type="SAM" id="MobiDB-lite"/>
    </source>
</evidence>
<protein>
    <recommendedName>
        <fullName evidence="6">Sushi domain-containing protein</fullName>
    </recommendedName>
</protein>
<dbReference type="CDD" id="cd00033">
    <property type="entry name" value="CCP"/>
    <property type="match status" value="1"/>
</dbReference>
<dbReference type="PROSITE" id="PS50923">
    <property type="entry name" value="SUSHI"/>
    <property type="match status" value="1"/>
</dbReference>
<feature type="compositionally biased region" description="Polar residues" evidence="5">
    <location>
        <begin position="172"/>
        <end position="181"/>
    </location>
</feature>
<gene>
    <name evidence="7" type="ORF">MAR_014439</name>
</gene>
<keyword evidence="8" id="KW-1185">Reference proteome</keyword>
<feature type="region of interest" description="Disordered" evidence="5">
    <location>
        <begin position="104"/>
        <end position="219"/>
    </location>
</feature>
<evidence type="ECO:0000256" key="4">
    <source>
        <dbReference type="PROSITE-ProRule" id="PRU00302"/>
    </source>
</evidence>
<keyword evidence="3 4" id="KW-1015">Disulfide bond</keyword>
<comment type="caution">
    <text evidence="4">Lacks conserved residue(s) required for the propagation of feature annotation.</text>
</comment>
<evidence type="ECO:0000259" key="6">
    <source>
        <dbReference type="PROSITE" id="PS50923"/>
    </source>
</evidence>
<dbReference type="InterPro" id="IPR035976">
    <property type="entry name" value="Sushi/SCR/CCP_sf"/>
</dbReference>
<dbReference type="InterPro" id="IPR000436">
    <property type="entry name" value="Sushi_SCR_CCP_dom"/>
</dbReference>
<feature type="domain" description="Sushi" evidence="6">
    <location>
        <begin position="52"/>
        <end position="110"/>
    </location>
</feature>
<dbReference type="InterPro" id="IPR051277">
    <property type="entry name" value="SEZ6_CSMD_C4BPB_Regulators"/>
</dbReference>
<evidence type="ECO:0000313" key="7">
    <source>
        <dbReference type="EMBL" id="WAR28735.1"/>
    </source>
</evidence>
<evidence type="ECO:0000256" key="1">
    <source>
        <dbReference type="ARBA" id="ARBA00022729"/>
    </source>
</evidence>
<feature type="compositionally biased region" description="Polar residues" evidence="5">
    <location>
        <begin position="134"/>
        <end position="148"/>
    </location>
</feature>
<feature type="compositionally biased region" description="Basic and acidic residues" evidence="5">
    <location>
        <begin position="210"/>
        <end position="219"/>
    </location>
</feature>
<organism evidence="7 8">
    <name type="scientific">Mya arenaria</name>
    <name type="common">Soft-shell clam</name>
    <dbReference type="NCBI Taxonomy" id="6604"/>
    <lineage>
        <taxon>Eukaryota</taxon>
        <taxon>Metazoa</taxon>
        <taxon>Spiralia</taxon>
        <taxon>Lophotrochozoa</taxon>
        <taxon>Mollusca</taxon>
        <taxon>Bivalvia</taxon>
        <taxon>Autobranchia</taxon>
        <taxon>Heteroconchia</taxon>
        <taxon>Euheterodonta</taxon>
        <taxon>Imparidentia</taxon>
        <taxon>Neoheterodontei</taxon>
        <taxon>Myida</taxon>
        <taxon>Myoidea</taxon>
        <taxon>Myidae</taxon>
        <taxon>Mya</taxon>
    </lineage>
</organism>
<evidence type="ECO:0000313" key="8">
    <source>
        <dbReference type="Proteomes" id="UP001164746"/>
    </source>
</evidence>
<dbReference type="PANTHER" id="PTHR45656">
    <property type="entry name" value="PROTEIN CBR-CLEC-78"/>
    <property type="match status" value="1"/>
</dbReference>
<sequence length="219" mass="24527">GEELEFCQSYFPYCRACADVLDDCQTTRSHRNCSRFCDDYLVKQALEKDSKKDCLEIPVLQNGTFDTRGPHKHGDVVVATCDPGFTLLGHNTLTCGKHGQWDNTPPTCKDSTSRNENNDENVENTEHIPKRNDSPASQRSVNVVTHFTFNIEGKGEKEDKTEDKTEADDTSSNEPNDTSSNEPDDTLSKELEDSSSYRPADVCSRPIQETGEREREPSG</sequence>
<reference evidence="7" key="1">
    <citation type="submission" date="2022-11" db="EMBL/GenBank/DDBJ databases">
        <title>Centuries of genome instability and evolution in soft-shell clam transmissible cancer (bioRxiv).</title>
        <authorList>
            <person name="Hart S.F.M."/>
            <person name="Yonemitsu M.A."/>
            <person name="Giersch R.M."/>
            <person name="Beal B.F."/>
            <person name="Arriagada G."/>
            <person name="Davis B.W."/>
            <person name="Ostrander E.A."/>
            <person name="Goff S.P."/>
            <person name="Metzger M.J."/>
        </authorList>
    </citation>
    <scope>NUCLEOTIDE SEQUENCE</scope>
    <source>
        <strain evidence="7">MELC-2E11</strain>
        <tissue evidence="7">Siphon/mantle</tissue>
    </source>
</reference>
<dbReference type="PANTHER" id="PTHR45656:SF4">
    <property type="entry name" value="PROTEIN CBR-CLEC-78"/>
    <property type="match status" value="1"/>
</dbReference>
<name>A0ABY7G2S6_MYAAR</name>
<feature type="non-terminal residue" evidence="7">
    <location>
        <position position="1"/>
    </location>
</feature>